<dbReference type="Gene3D" id="1.10.510.10">
    <property type="entry name" value="Transferase(Phosphotransferase) domain 1"/>
    <property type="match status" value="1"/>
</dbReference>
<dbReference type="Pfam" id="PF00069">
    <property type="entry name" value="Pkinase"/>
    <property type="match status" value="1"/>
</dbReference>
<comment type="caution">
    <text evidence="2">The sequence shown here is derived from an EMBL/GenBank/DDBJ whole genome shotgun (WGS) entry which is preliminary data.</text>
</comment>
<organism evidence="2 3">
    <name type="scientific">Metarhizium rileyi (strain RCEF 4871)</name>
    <name type="common">Nomuraea rileyi</name>
    <dbReference type="NCBI Taxonomy" id="1649241"/>
    <lineage>
        <taxon>Eukaryota</taxon>
        <taxon>Fungi</taxon>
        <taxon>Dikarya</taxon>
        <taxon>Ascomycota</taxon>
        <taxon>Pezizomycotina</taxon>
        <taxon>Sordariomycetes</taxon>
        <taxon>Hypocreomycetidae</taxon>
        <taxon>Hypocreales</taxon>
        <taxon>Clavicipitaceae</taxon>
        <taxon>Metarhizium</taxon>
    </lineage>
</organism>
<feature type="domain" description="Protein kinase" evidence="1">
    <location>
        <begin position="14"/>
        <end position="300"/>
    </location>
</feature>
<accession>A0A167HHB6</accession>
<dbReference type="STRING" id="1081105.A0A167HHB6"/>
<dbReference type="AlphaFoldDB" id="A0A167HHB6"/>
<dbReference type="OMA" id="RCWRSEF"/>
<dbReference type="InterPro" id="IPR051681">
    <property type="entry name" value="Ser/Thr_Kinases-Pseudokinases"/>
</dbReference>
<dbReference type="InterPro" id="IPR000719">
    <property type="entry name" value="Prot_kinase_dom"/>
</dbReference>
<dbReference type="InterPro" id="IPR011009">
    <property type="entry name" value="Kinase-like_dom_sf"/>
</dbReference>
<reference evidence="2 3" key="1">
    <citation type="journal article" date="2016" name="Genome Biol. Evol.">
        <title>Divergent and convergent evolution of fungal pathogenicity.</title>
        <authorList>
            <person name="Shang Y."/>
            <person name="Xiao G."/>
            <person name="Zheng P."/>
            <person name="Cen K."/>
            <person name="Zhan S."/>
            <person name="Wang C."/>
        </authorList>
    </citation>
    <scope>NUCLEOTIDE SEQUENCE [LARGE SCALE GENOMIC DNA]</scope>
    <source>
        <strain evidence="2 3">RCEF 4871</strain>
    </source>
</reference>
<evidence type="ECO:0000259" key="1">
    <source>
        <dbReference type="PROSITE" id="PS50011"/>
    </source>
</evidence>
<dbReference type="SMART" id="SM00220">
    <property type="entry name" value="S_TKc"/>
    <property type="match status" value="1"/>
</dbReference>
<dbReference type="EMBL" id="AZHC01000005">
    <property type="protein sequence ID" value="OAA47911.1"/>
    <property type="molecule type" value="Genomic_DNA"/>
</dbReference>
<sequence length="300" mass="34058">MPERLDQVFPRPLFNNFEFISGGATGWVFEVAPGIALKFLRPGREDEFRRENEIYALIERSDHPPPPHFIQSFLRLPYAHFMQSMPDSLDSRLRANRRQDPKTLECFEVLRLEPTAKIEQWAAELSSALAWLESIELVQGDLRPSNLLLDSEDHMKLVDFDSCAKIGDLDPGLPPPWSSPNHHLYGAETEQFGFGSILYNMTHGLEPYEDKGPGPETVELFRTGLFPELRSDSQLDVLTLRCWRSEFATLADLAEYCATLNGAKLAATTNAINPEYIAKMKTTCEELLRTKLADLDKELS</sequence>
<dbReference type="OrthoDB" id="4062651at2759"/>
<dbReference type="PANTHER" id="PTHR44329">
    <property type="entry name" value="SERINE/THREONINE-PROTEIN KINASE TNNI3K-RELATED"/>
    <property type="match status" value="1"/>
</dbReference>
<dbReference type="GO" id="GO:0005524">
    <property type="term" value="F:ATP binding"/>
    <property type="evidence" value="ECO:0007669"/>
    <property type="project" value="InterPro"/>
</dbReference>
<name>A0A167HHB6_METRR</name>
<dbReference type="PROSITE" id="PS50011">
    <property type="entry name" value="PROTEIN_KINASE_DOM"/>
    <property type="match status" value="1"/>
</dbReference>
<protein>
    <submittedName>
        <fullName evidence="2">Protein kinase domain-containing protein</fullName>
    </submittedName>
</protein>
<gene>
    <name evidence="2" type="ORF">NOR_02401</name>
</gene>
<keyword evidence="2" id="KW-0808">Transferase</keyword>
<proteinExistence type="predicted"/>
<keyword evidence="2" id="KW-0418">Kinase</keyword>
<keyword evidence="3" id="KW-1185">Reference proteome</keyword>
<evidence type="ECO:0000313" key="2">
    <source>
        <dbReference type="EMBL" id="OAA47911.1"/>
    </source>
</evidence>
<dbReference type="GO" id="GO:0004674">
    <property type="term" value="F:protein serine/threonine kinase activity"/>
    <property type="evidence" value="ECO:0007669"/>
    <property type="project" value="TreeGrafter"/>
</dbReference>
<dbReference type="SUPFAM" id="SSF56112">
    <property type="entry name" value="Protein kinase-like (PK-like)"/>
    <property type="match status" value="1"/>
</dbReference>
<dbReference type="Proteomes" id="UP000243498">
    <property type="component" value="Unassembled WGS sequence"/>
</dbReference>
<evidence type="ECO:0000313" key="3">
    <source>
        <dbReference type="Proteomes" id="UP000243498"/>
    </source>
</evidence>